<dbReference type="AlphaFoldDB" id="A0A074SCQ0"/>
<gene>
    <name evidence="3" type="ORF">V565_144250</name>
</gene>
<feature type="domain" description="Fungal-type protein kinase" evidence="2">
    <location>
        <begin position="109"/>
        <end position="302"/>
    </location>
</feature>
<name>A0A074SCQ0_9AGAM</name>
<dbReference type="GO" id="GO:0004672">
    <property type="term" value="F:protein kinase activity"/>
    <property type="evidence" value="ECO:0007669"/>
    <property type="project" value="InterPro"/>
</dbReference>
<feature type="region of interest" description="Disordered" evidence="1">
    <location>
        <begin position="584"/>
        <end position="632"/>
    </location>
</feature>
<dbReference type="Pfam" id="PF17667">
    <property type="entry name" value="Pkinase_fungal"/>
    <property type="match status" value="3"/>
</dbReference>
<dbReference type="OrthoDB" id="2747778at2759"/>
<accession>A0A074SCQ0</accession>
<evidence type="ECO:0000313" key="3">
    <source>
        <dbReference type="EMBL" id="KEP47777.1"/>
    </source>
</evidence>
<sequence length="816" mass="92014">MAFCVEDELRGAIFCDPNFVANFLSIDKAKQALLEKELNKRPKNTQAKLDGSITVEHRLYGPILGVLRSIKEAADIVRVAHHLGVLGTNFDDYHATIISSDDPDTQIIKPDLVLFEDDDCDRRSWETLMMPIEVKVKSTYLKVGMKQLAQYARTVFTHQIHRRHMYGMVICKWSATFVRFDRSGIIHSEPMDMLDNPKEFRKAFAGLMMLDRHSFGYDTAFTREYTPEGQLEYYVELPATAFLSSATQRGSNPVVGSMCSSEQQSSTLQPLPTRRFKVMDRLCHRKSILGHATIVLHIREVKERVTTENHENLPTGRMTRSRTRLRQLQMSESKWDLVSGGHEYALKLIWREPDAQQEGAMLKRLEGKYAVVQCQWYSDILQWDADCHKPGATSCDICCDMTPAQAPVQQVENLGDLDVKVALEAEGKEPRYVEVETDNYVGRLDTHRTARIYSWTLLSTVGGSLSSVKSPRQFLEAVLDALLGYWQAFNQGILHRDISVGNVLIIDPGRERDARVQKRKHIPDPLVLNGQQTNGAQNSSLEKSRRLVQETIMELERGPIGLLSDFDLATTHNRMESEIFTHASVKRHRSCSQASDTEGYADAGPPSKRLRRNAHASSSSSTSSPSNVQEEWHSEGSSLSYVTVSTQEVYQPIDYRTGTPTFMSIRVLEVELGTPYEHHFMDDLESFFWLILWSVIEHVDPSSDENGGNHQRTQIASSILYRLNPVDLDSATIAAAKCSLLRTCADGGEYMCCTMTKKLEACGNSWATNPVIIDMVIKLGAHFEHITAKLTRFSRCTPEAEFPKIVGIISEGLKGL</sequence>
<feature type="compositionally biased region" description="Polar residues" evidence="1">
    <location>
        <begin position="529"/>
        <end position="541"/>
    </location>
</feature>
<dbReference type="PANTHER" id="PTHR38248:SF2">
    <property type="entry name" value="FUNK1 11"/>
    <property type="match status" value="1"/>
</dbReference>
<dbReference type="PROSITE" id="PS00109">
    <property type="entry name" value="PROTEIN_KINASE_TYR"/>
    <property type="match status" value="1"/>
</dbReference>
<dbReference type="PANTHER" id="PTHR38248">
    <property type="entry name" value="FUNK1 6"/>
    <property type="match status" value="1"/>
</dbReference>
<dbReference type="InterPro" id="IPR040976">
    <property type="entry name" value="Pkinase_fungal"/>
</dbReference>
<evidence type="ECO:0000256" key="1">
    <source>
        <dbReference type="SAM" id="MobiDB-lite"/>
    </source>
</evidence>
<dbReference type="InterPro" id="IPR008266">
    <property type="entry name" value="Tyr_kinase_AS"/>
</dbReference>
<feature type="domain" description="Fungal-type protein kinase" evidence="2">
    <location>
        <begin position="654"/>
        <end position="694"/>
    </location>
</feature>
<feature type="compositionally biased region" description="Low complexity" evidence="1">
    <location>
        <begin position="617"/>
        <end position="626"/>
    </location>
</feature>
<protein>
    <submittedName>
        <fullName evidence="3">APH domain protein</fullName>
    </submittedName>
</protein>
<dbReference type="EMBL" id="AZST01000654">
    <property type="protein sequence ID" value="KEP47777.1"/>
    <property type="molecule type" value="Genomic_DNA"/>
</dbReference>
<dbReference type="SUPFAM" id="SSF56112">
    <property type="entry name" value="Protein kinase-like (PK-like)"/>
    <property type="match status" value="1"/>
</dbReference>
<comment type="caution">
    <text evidence="3">The sequence shown here is derived from an EMBL/GenBank/DDBJ whole genome shotgun (WGS) entry which is preliminary data.</text>
</comment>
<keyword evidence="4" id="KW-1185">Reference proteome</keyword>
<dbReference type="HOGENOM" id="CLU_009217_0_0_1"/>
<feature type="domain" description="Fungal-type protein kinase" evidence="2">
    <location>
        <begin position="340"/>
        <end position="513"/>
    </location>
</feature>
<evidence type="ECO:0000259" key="2">
    <source>
        <dbReference type="Pfam" id="PF17667"/>
    </source>
</evidence>
<organism evidence="3 4">
    <name type="scientific">Rhizoctonia solani 123E</name>
    <dbReference type="NCBI Taxonomy" id="1423351"/>
    <lineage>
        <taxon>Eukaryota</taxon>
        <taxon>Fungi</taxon>
        <taxon>Dikarya</taxon>
        <taxon>Basidiomycota</taxon>
        <taxon>Agaricomycotina</taxon>
        <taxon>Agaricomycetes</taxon>
        <taxon>Cantharellales</taxon>
        <taxon>Ceratobasidiaceae</taxon>
        <taxon>Rhizoctonia</taxon>
    </lineage>
</organism>
<dbReference type="Proteomes" id="UP000027456">
    <property type="component" value="Unassembled WGS sequence"/>
</dbReference>
<dbReference type="Gene3D" id="1.10.510.10">
    <property type="entry name" value="Transferase(Phosphotransferase) domain 1"/>
    <property type="match status" value="1"/>
</dbReference>
<dbReference type="STRING" id="1423351.A0A074SCQ0"/>
<reference evidence="3 4" key="1">
    <citation type="submission" date="2013-12" db="EMBL/GenBank/DDBJ databases">
        <authorList>
            <person name="Cubeta M."/>
            <person name="Pakala S."/>
            <person name="Fedorova N."/>
            <person name="Thomas E."/>
            <person name="Dean R."/>
            <person name="Jabaji S."/>
            <person name="Neate S."/>
            <person name="Toda T."/>
            <person name="Tavantzis S."/>
            <person name="Vilgalys R."/>
            <person name="Bharathan N."/>
            <person name="Pakala S."/>
            <person name="Losada L.S."/>
            <person name="Zafar N."/>
            <person name="Nierman W."/>
        </authorList>
    </citation>
    <scope>NUCLEOTIDE SEQUENCE [LARGE SCALE GENOMIC DNA]</scope>
    <source>
        <strain evidence="3 4">123E</strain>
    </source>
</reference>
<feature type="region of interest" description="Disordered" evidence="1">
    <location>
        <begin position="515"/>
        <end position="543"/>
    </location>
</feature>
<dbReference type="InterPro" id="IPR011009">
    <property type="entry name" value="Kinase-like_dom_sf"/>
</dbReference>
<evidence type="ECO:0000313" key="4">
    <source>
        <dbReference type="Proteomes" id="UP000027456"/>
    </source>
</evidence>
<proteinExistence type="predicted"/>